<dbReference type="SUPFAM" id="SSF48371">
    <property type="entry name" value="ARM repeat"/>
    <property type="match status" value="1"/>
</dbReference>
<feature type="region of interest" description="Disordered" evidence="1">
    <location>
        <begin position="323"/>
        <end position="373"/>
    </location>
</feature>
<keyword evidence="2" id="KW-1185">Reference proteome</keyword>
<dbReference type="InterPro" id="IPR011989">
    <property type="entry name" value="ARM-like"/>
</dbReference>
<dbReference type="InterPro" id="IPR016024">
    <property type="entry name" value="ARM-type_fold"/>
</dbReference>
<dbReference type="OrthoDB" id="6148979at2759"/>
<dbReference type="PANTHER" id="PTHR45532">
    <property type="entry name" value="WD REPEAT-CONTAINING PROTEIN 97"/>
    <property type="match status" value="1"/>
</dbReference>
<dbReference type="InParanoid" id="A0A2R2MLI5"/>
<sequence>MSVLRMYCQSYVCDLATRNCSGLIAQIPDHEEEHVLEITSVDCCPWLELFVTVAKDHHLKLWDYHNKLVREIVFDASLRSACFANERGDLLVGYQNHISYIPADKYLPVQYLEKLVELELQDDVIEEPIAFDARVQLNFDLEKLPSGLTHFTRDISYSPGRQVDVEWDSSVLWEATQLALPEELGVGGSTPFKLSSAHVHVPRVLPRQLYGYDTVIDHSVPPPSTEWGEEAADDTDKEMVKESKDGKEKGMEDEKKVQKRKYPIAPDGYIPNSVVRRLIPGFRTQPDFLQLQQASKEKWTLDKLPVFQQKRFRRLWGTRKDSEDFLSREEEEDSSSDKPFFWDEESDEEVSTVDEEVSAPDSAASQDQETKTEPRKFLDIKLGKFEVNKVDWNSFRRKKGVFAAKEKFKSLPKPSDITEAKEEAIETKPSIHDQTAPQATKATKKEVPELLVKISREPWFPTGYSLTVVEVIRAFNTITDNLSDTHQRELSQYIVEIFKTLGIPYVSLVDTVDKCLEQLEGSSRTAVKRNAAWVLGELGVDQQKVITGLVKKLLDRDAGVVDECLTALKKIKGVENKADLLSLINNIETLKKLDTRQLENEALYELANRLQVGGSELEQEEVMKRIQSWIHNAQTDLTTDVTTDQDKTDGAEYDKKTTEQERKRKQAVASIPKAEASKVTSKSVLRLPGVRNKAAESLTKIAGPGEVAPVRIKTKQLPAIRLGTKPESPDSRPVSQASSGSTSSGRSKKPSTPKFLPNRPEMYRYYGRQSSVGSNRSTPTEKVSAAQGPSDQVGSEEGETRKGVTTPKTLVTQEEKDIPAPLVTQPDDTSGVSLVTPWKDTVHAPSVVLPPVVQKSDNVDSKVSAATDQSYKETVSTLPTLPPISDNKLLHQHLHDKFSDYDSDIHSASVGPGSQFWEDGSLQNLKARDYMSADDSGFSCISDQSTLETSKQELSLVSRGEPQLSPVKSVTLLTKEGSKHDNWRQFFERTSALDRKRIAEVKEDIAHGKHKPLPQTEVSYIKHKRVQFVPGDAGVRLLHTITISGDKLQEAEDSRHFISAMPGRLGMHTTSETFGHSKYGILNMNWTTNVPVPLSNFRYQQWRKRQQPKKHLEAVIRAPPTSSSSVTRFPQLVKLHELKLMESAKSAAEQEIPKVTYRWESPLPPPPGRRSRLGDADTAKQHNHYCEYYNLAKKKMHHFTSITRYLHNKQLTANTTQFLRGGCRQEPQMSPPYPSWFKKCPVSTLTCHHILHLTTTGQQWTVCHQSI</sequence>
<proteinExistence type="predicted"/>
<feature type="region of interest" description="Disordered" evidence="1">
    <location>
        <begin position="221"/>
        <end position="260"/>
    </location>
</feature>
<dbReference type="KEGG" id="lak:106164335"/>
<feature type="compositionally biased region" description="Basic and acidic residues" evidence="1">
    <location>
        <begin position="237"/>
        <end position="256"/>
    </location>
</feature>
<name>A0A2R2MLI5_LINAN</name>
<dbReference type="InterPro" id="IPR036322">
    <property type="entry name" value="WD40_repeat_dom_sf"/>
</dbReference>
<feature type="compositionally biased region" description="Acidic residues" evidence="1">
    <location>
        <begin position="342"/>
        <end position="358"/>
    </location>
</feature>
<dbReference type="AlphaFoldDB" id="A0A2R2MLI5"/>
<feature type="region of interest" description="Disordered" evidence="1">
    <location>
        <begin position="717"/>
        <end position="829"/>
    </location>
</feature>
<protein>
    <submittedName>
        <fullName evidence="3">Uncharacterized protein LOC106164335 isoform X1</fullName>
    </submittedName>
</protein>
<dbReference type="STRING" id="7574.A0A2R2MLI5"/>
<evidence type="ECO:0000256" key="1">
    <source>
        <dbReference type="SAM" id="MobiDB-lite"/>
    </source>
</evidence>
<feature type="compositionally biased region" description="Basic and acidic residues" evidence="1">
    <location>
        <begin position="644"/>
        <end position="662"/>
    </location>
</feature>
<dbReference type="Proteomes" id="UP000085678">
    <property type="component" value="Unplaced"/>
</dbReference>
<dbReference type="GeneID" id="106164335"/>
<reference evidence="3" key="1">
    <citation type="submission" date="2025-08" db="UniProtKB">
        <authorList>
            <consortium name="RefSeq"/>
        </authorList>
    </citation>
    <scope>IDENTIFICATION</scope>
    <source>
        <tissue evidence="3">Gonads</tissue>
    </source>
</reference>
<gene>
    <name evidence="3" type="primary">LOC106164335</name>
</gene>
<feature type="region of interest" description="Disordered" evidence="1">
    <location>
        <begin position="640"/>
        <end position="681"/>
    </location>
</feature>
<organism evidence="2 3">
    <name type="scientific">Lingula anatina</name>
    <name type="common">Brachiopod</name>
    <name type="synonym">Lingula unguis</name>
    <dbReference type="NCBI Taxonomy" id="7574"/>
    <lineage>
        <taxon>Eukaryota</taxon>
        <taxon>Metazoa</taxon>
        <taxon>Spiralia</taxon>
        <taxon>Lophotrochozoa</taxon>
        <taxon>Brachiopoda</taxon>
        <taxon>Linguliformea</taxon>
        <taxon>Lingulata</taxon>
        <taxon>Lingulida</taxon>
        <taxon>Linguloidea</taxon>
        <taxon>Lingulidae</taxon>
        <taxon>Lingula</taxon>
    </lineage>
</organism>
<dbReference type="RefSeq" id="XP_023931064.1">
    <property type="nucleotide sequence ID" value="XM_024075296.1"/>
</dbReference>
<dbReference type="PANTHER" id="PTHR45532:SF4">
    <property type="entry name" value="WD REPEAT-CONTAINING PROTEIN 55 HOMOLOG"/>
    <property type="match status" value="1"/>
</dbReference>
<dbReference type="SUPFAM" id="SSF50978">
    <property type="entry name" value="WD40 repeat-like"/>
    <property type="match status" value="1"/>
</dbReference>
<feature type="compositionally biased region" description="Acidic residues" evidence="1">
    <location>
        <begin position="227"/>
        <end position="236"/>
    </location>
</feature>
<dbReference type="Gene3D" id="1.25.10.10">
    <property type="entry name" value="Leucine-rich Repeat Variant"/>
    <property type="match status" value="1"/>
</dbReference>
<evidence type="ECO:0000313" key="2">
    <source>
        <dbReference type="Proteomes" id="UP000085678"/>
    </source>
</evidence>
<feature type="compositionally biased region" description="Polar residues" evidence="1">
    <location>
        <begin position="768"/>
        <end position="793"/>
    </location>
</feature>
<accession>A0A2R2MLI5</accession>
<evidence type="ECO:0000313" key="3">
    <source>
        <dbReference type="RefSeq" id="XP_023931064.1"/>
    </source>
</evidence>